<dbReference type="Proteomes" id="UP000569951">
    <property type="component" value="Unassembled WGS sequence"/>
</dbReference>
<name>A0A841I591_9DEIO</name>
<accession>A0A841I591</accession>
<proteinExistence type="predicted"/>
<feature type="transmembrane region" description="Helical" evidence="1">
    <location>
        <begin position="56"/>
        <end position="77"/>
    </location>
</feature>
<keyword evidence="1" id="KW-1133">Transmembrane helix</keyword>
<evidence type="ECO:0000313" key="2">
    <source>
        <dbReference type="EMBL" id="MBB6099045.1"/>
    </source>
</evidence>
<feature type="transmembrane region" description="Helical" evidence="1">
    <location>
        <begin position="134"/>
        <end position="153"/>
    </location>
</feature>
<organism evidence="2 3">
    <name type="scientific">Deinobacterium chartae</name>
    <dbReference type="NCBI Taxonomy" id="521158"/>
    <lineage>
        <taxon>Bacteria</taxon>
        <taxon>Thermotogati</taxon>
        <taxon>Deinococcota</taxon>
        <taxon>Deinococci</taxon>
        <taxon>Deinococcales</taxon>
        <taxon>Deinococcaceae</taxon>
        <taxon>Deinobacterium</taxon>
    </lineage>
</organism>
<dbReference type="AlphaFoldDB" id="A0A841I591"/>
<feature type="transmembrane region" description="Helical" evidence="1">
    <location>
        <begin position="316"/>
        <end position="336"/>
    </location>
</feature>
<feature type="transmembrane region" description="Helical" evidence="1">
    <location>
        <begin position="98"/>
        <end position="122"/>
    </location>
</feature>
<protein>
    <submittedName>
        <fullName evidence="2">Uncharacterized protein</fullName>
    </submittedName>
</protein>
<keyword evidence="1" id="KW-0812">Transmembrane</keyword>
<reference evidence="2 3" key="1">
    <citation type="submission" date="2020-08" db="EMBL/GenBank/DDBJ databases">
        <title>Genomic Encyclopedia of Type Strains, Phase IV (KMG-IV): sequencing the most valuable type-strain genomes for metagenomic binning, comparative biology and taxonomic classification.</title>
        <authorList>
            <person name="Goeker M."/>
        </authorList>
    </citation>
    <scope>NUCLEOTIDE SEQUENCE [LARGE SCALE GENOMIC DNA]</scope>
    <source>
        <strain evidence="2 3">DSM 21458</strain>
    </source>
</reference>
<evidence type="ECO:0000313" key="3">
    <source>
        <dbReference type="Proteomes" id="UP000569951"/>
    </source>
</evidence>
<evidence type="ECO:0000256" key="1">
    <source>
        <dbReference type="SAM" id="Phobius"/>
    </source>
</evidence>
<gene>
    <name evidence="2" type="ORF">HNR42_002481</name>
</gene>
<keyword evidence="1" id="KW-0472">Membrane</keyword>
<keyword evidence="3" id="KW-1185">Reference proteome</keyword>
<feature type="transmembrane region" description="Helical" evidence="1">
    <location>
        <begin position="206"/>
        <end position="224"/>
    </location>
</feature>
<dbReference type="EMBL" id="JACHHG010000009">
    <property type="protein sequence ID" value="MBB6099045.1"/>
    <property type="molecule type" value="Genomic_DNA"/>
</dbReference>
<comment type="caution">
    <text evidence="2">The sequence shown here is derived from an EMBL/GenBank/DDBJ whole genome shotgun (WGS) entry which is preliminary data.</text>
</comment>
<feature type="transmembrane region" description="Helical" evidence="1">
    <location>
        <begin position="285"/>
        <end position="304"/>
    </location>
</feature>
<feature type="transmembrane region" description="Helical" evidence="1">
    <location>
        <begin position="165"/>
        <end position="186"/>
    </location>
</feature>
<sequence length="351" mass="38034">MTTRLTQDFTSQPPVRIRASLPDNLITLALSGWLMVGIFVDGWAHNTFATRLETFFTPWHAIFYSGFLATALWMLWLTVRGLRAGQRGWYAVPQGYELGIIGIPVFALGGMGDMIWHTVLGIEVGIEALLSPTHLLLFLGAEMLACAPFLAAWREPVGRRAPLGTAWTAVLSLTVALCFASFMHMYMWAVSIPPQGMGYEATSRGLTAVLLTSAILFAPSLLLLRRFRPPAGAFTVMFTVNAALMVVLTTRLGELAPVLLGLVTGLCADALAWRLRPEPLRPLAFRLFAALTPLAMWTLFFLGLARMGELSLSLELWAGVSVMTALGGLGLSCLALPPALPLEAQTASSTD</sequence>
<feature type="transmembrane region" description="Helical" evidence="1">
    <location>
        <begin position="231"/>
        <end position="249"/>
    </location>
</feature>
<dbReference type="RefSeq" id="WP_183987803.1">
    <property type="nucleotide sequence ID" value="NZ_JACHHG010000009.1"/>
</dbReference>
<feature type="transmembrane region" description="Helical" evidence="1">
    <location>
        <begin position="25"/>
        <end position="44"/>
    </location>
</feature>